<dbReference type="PANTHER" id="PTHR13812:SF19">
    <property type="entry name" value="KETIMINE REDUCTASE MU-CRYSTALLIN"/>
    <property type="match status" value="1"/>
</dbReference>
<keyword evidence="3" id="KW-1185">Reference proteome</keyword>
<dbReference type="PANTHER" id="PTHR13812">
    <property type="entry name" value="KETIMINE REDUCTASE MU-CRYSTALLIN"/>
    <property type="match status" value="1"/>
</dbReference>
<reference evidence="1" key="3">
    <citation type="submission" date="2020-02" db="EMBL/GenBank/DDBJ databases">
        <authorList>
            <person name="Matsumoto Y."/>
            <person name="Motooka D."/>
            <person name="Nakamura S."/>
        </authorList>
    </citation>
    <scope>NUCLEOTIDE SEQUENCE</scope>
    <source>
        <strain evidence="1">JCM 6377</strain>
    </source>
</reference>
<evidence type="ECO:0000313" key="2">
    <source>
        <dbReference type="EMBL" id="PEG41690.1"/>
    </source>
</evidence>
<dbReference type="SUPFAM" id="SSF51735">
    <property type="entry name" value="NAD(P)-binding Rossmann-fold domains"/>
    <property type="match status" value="1"/>
</dbReference>
<dbReference type="Gene3D" id="3.40.50.720">
    <property type="entry name" value="NAD(P)-binding Rossmann-like Domain"/>
    <property type="match status" value="1"/>
</dbReference>
<reference evidence="1 4" key="2">
    <citation type="journal article" date="2019" name="Emerg. Microbes Infect.">
        <title>Comprehensive subspecies identification of 175 nontuberculous mycobacteria species based on 7547 genomic profiles.</title>
        <authorList>
            <person name="Matsumoto Y."/>
            <person name="Kinjo T."/>
            <person name="Motooka D."/>
            <person name="Nabeya D."/>
            <person name="Jung N."/>
            <person name="Uechi K."/>
            <person name="Horii T."/>
            <person name="Iida T."/>
            <person name="Fujita J."/>
            <person name="Nakamura S."/>
        </authorList>
    </citation>
    <scope>NUCLEOTIDE SEQUENCE [LARGE SCALE GENOMIC DNA]</scope>
    <source>
        <strain evidence="1 4">JCM 6377</strain>
    </source>
</reference>
<dbReference type="RefSeq" id="WP_097938438.1">
    <property type="nucleotide sequence ID" value="NZ_BLKS01000001.1"/>
</dbReference>
<dbReference type="Gene3D" id="3.30.1780.10">
    <property type="entry name" value="ornithine cyclodeaminase, domain 1"/>
    <property type="match status" value="1"/>
</dbReference>
<dbReference type="InterPro" id="IPR023401">
    <property type="entry name" value="ODC_N"/>
</dbReference>
<reference evidence="2 3" key="1">
    <citation type="submission" date="2017-10" db="EMBL/GenBank/DDBJ databases">
        <title>The new phylogeny of genus Mycobacterium.</title>
        <authorList>
            <person name="Tortoli E."/>
            <person name="Trovato A."/>
            <person name="Cirillo D.M."/>
        </authorList>
    </citation>
    <scope>NUCLEOTIDE SEQUENCE [LARGE SCALE GENOMIC DNA]</scope>
    <source>
        <strain evidence="2 3">CCUG37673</strain>
    </source>
</reference>
<dbReference type="InterPro" id="IPR003462">
    <property type="entry name" value="ODC_Mu_crystall"/>
</dbReference>
<dbReference type="GO" id="GO:0005737">
    <property type="term" value="C:cytoplasm"/>
    <property type="evidence" value="ECO:0007669"/>
    <property type="project" value="TreeGrafter"/>
</dbReference>
<evidence type="ECO:0000313" key="4">
    <source>
        <dbReference type="Proteomes" id="UP000465302"/>
    </source>
</evidence>
<dbReference type="OrthoDB" id="9801817at2"/>
<dbReference type="EMBL" id="PDCP01000005">
    <property type="protein sequence ID" value="PEG41690.1"/>
    <property type="molecule type" value="Genomic_DNA"/>
</dbReference>
<evidence type="ECO:0000313" key="1">
    <source>
        <dbReference type="EMBL" id="GFG50086.1"/>
    </source>
</evidence>
<dbReference type="InterPro" id="IPR036291">
    <property type="entry name" value="NAD(P)-bd_dom_sf"/>
</dbReference>
<proteinExistence type="predicted"/>
<gene>
    <name evidence="1" type="primary">sbnB</name>
    <name evidence="2" type="ORF">CQY20_04345</name>
    <name evidence="1" type="ORF">MAGR_15270</name>
</gene>
<dbReference type="Proteomes" id="UP000220914">
    <property type="component" value="Unassembled WGS sequence"/>
</dbReference>
<dbReference type="Proteomes" id="UP000465302">
    <property type="component" value="Unassembled WGS sequence"/>
</dbReference>
<organism evidence="2 3">
    <name type="scientific">Mycolicibacterium agri</name>
    <name type="common">Mycobacterium agri</name>
    <dbReference type="NCBI Taxonomy" id="36811"/>
    <lineage>
        <taxon>Bacteria</taxon>
        <taxon>Bacillati</taxon>
        <taxon>Actinomycetota</taxon>
        <taxon>Actinomycetes</taxon>
        <taxon>Mycobacteriales</taxon>
        <taxon>Mycobacteriaceae</taxon>
        <taxon>Mycolicibacterium</taxon>
    </lineage>
</organism>
<protein>
    <submittedName>
        <fullName evidence="1">N-[(2S)-2-amino-2-carboxyethyl]-L-glutamate dehydrogenase SbnB</fullName>
    </submittedName>
</protein>
<dbReference type="AlphaFoldDB" id="A0A2A7NCV6"/>
<dbReference type="EMBL" id="BLKS01000001">
    <property type="protein sequence ID" value="GFG50086.1"/>
    <property type="molecule type" value="Genomic_DNA"/>
</dbReference>
<sequence length="316" mass="33625">MKRPIYISADTCEELLDPQSAAELAERALAWEAAGKVTYGQVRALKMKVPDTGFRFHSKVVALPELGVAGARVVGYTTAPDGSRPRASETTRLIVLMDIHTGVPLAIVDEHYNYALRTAASVGVAARIVRPEVPTLGMIGAGVVARAGIKIMLTQLKVERLLVHSRTLARCQALVELAATMAPTVDVTIAESSAQVLAESDLVVMATTASSPIQVGPLPEGLVICALGSNEIDAAGYLSADHFIVDDWAQTKAASDIAAMLEAGHDLAGRLTATLPELVHNSAPNWSDNDSVIIRTEGMASQDIAFAHHAWREYTQ</sequence>
<evidence type="ECO:0000313" key="3">
    <source>
        <dbReference type="Proteomes" id="UP000220914"/>
    </source>
</evidence>
<comment type="caution">
    <text evidence="2">The sequence shown here is derived from an EMBL/GenBank/DDBJ whole genome shotgun (WGS) entry which is preliminary data.</text>
</comment>
<accession>A0A2A7NCV6</accession>
<dbReference type="Pfam" id="PF02423">
    <property type="entry name" value="OCD_Mu_crystall"/>
    <property type="match status" value="1"/>
</dbReference>
<name>A0A2A7NCV6_MYCAG</name>